<evidence type="ECO:0000313" key="2">
    <source>
        <dbReference type="EMBL" id="PWW83233.1"/>
    </source>
</evidence>
<dbReference type="RefSeq" id="WP_110022113.1">
    <property type="nucleotide sequence ID" value="NZ_PDNZ01000001.1"/>
</dbReference>
<feature type="chain" id="PRO_5016279619" description="Carboxypeptidase regulatory-like domain-containing protein" evidence="1">
    <location>
        <begin position="31"/>
        <end position="879"/>
    </location>
</feature>
<keyword evidence="3" id="KW-1185">Reference proteome</keyword>
<comment type="caution">
    <text evidence="2">The sequence shown here is derived from an EMBL/GenBank/DDBJ whole genome shotgun (WGS) entry which is preliminary data.</text>
</comment>
<accession>A0A317T924</accession>
<dbReference type="AlphaFoldDB" id="A0A317T924"/>
<dbReference type="OrthoDB" id="6652544at2"/>
<dbReference type="EMBL" id="PDNZ01000001">
    <property type="protein sequence ID" value="PWW83233.1"/>
    <property type="molecule type" value="Genomic_DNA"/>
</dbReference>
<feature type="signal peptide" evidence="1">
    <location>
        <begin position="1"/>
        <end position="30"/>
    </location>
</feature>
<dbReference type="SUPFAM" id="SSF49478">
    <property type="entry name" value="Cna protein B-type domain"/>
    <property type="match status" value="1"/>
</dbReference>
<evidence type="ECO:0000313" key="3">
    <source>
        <dbReference type="Proteomes" id="UP000246278"/>
    </source>
</evidence>
<dbReference type="Proteomes" id="UP000246278">
    <property type="component" value="Unassembled WGS sequence"/>
</dbReference>
<dbReference type="Gene3D" id="2.60.40.10">
    <property type="entry name" value="Immunoglobulins"/>
    <property type="match status" value="1"/>
</dbReference>
<evidence type="ECO:0008006" key="4">
    <source>
        <dbReference type="Google" id="ProtNLM"/>
    </source>
</evidence>
<name>A0A317T924_9CHLB</name>
<proteinExistence type="predicted"/>
<sequence length="879" mass="99431">MLIRWVATAQKTISAFLTLGMLFHAPPLFATDKLSDSPEERIPADQEQPLVVELFFDNLSAGIQLCYQHNGDFWIPFELFQQHARLPAVEDSTSKMRLTTTLGPIDFDLSSLREFEGEQCVSFTALKETFHVHPLFNEYLYAIKILVPWRPVTSLKGKKKRAIEPDISAPRNSLSFLHVESDASYSFHDSNSDYFLEIEAGGRIGAGMWDIRTRGYKHDKLALSQYHWTTLSKNTVLRIGTGTSQVYNLVNNSEYTGIQFAWNNRNILQNLDDTYYSDSDALLNIDRTQRRTIEGTGPPAGIAELRFDGRVAARQRISFDGKFMFSNVRMTTDLRITEVYIYEYSTLEKPLRIIDYTQSTSNRSLARHEILLHCGAGRSGNPLDEDYSSSTSLTGFTHMLYGLNERVTLEGSIQYDPYAQSIGQLLGFVMSVGSRWNTSFYGAQSNGHYGADVSINGYGKTWSVSQRSQWNEKGFGFDTRERKQRHILRLQARPFSWLNAFIYGNYTQENGSVISRHLLPGAHLQIFPRTRLSAIPYDSDGTYHYEASLRPRRDTDVRLRYEDKVITANVDYDFRNGSNSLQLYHSYAPKNEMHASSAYFSWYPQNNRNDRIRLGASHMHGRFGFSGSWSRDINTGLSIALSYYDNMFNASGLSIEDSPYLSDNYDNHTISLTLKWDLGHSGKRFYPINRAAISQTRGGMAGALKIMTDTNVSQSSINDVSILINGRKLGQRQIGGTFFVGNLRPGVYTVSVDPENLPLEMVIEQQNIKVEVQSGAVTEVNIPVFTEYGAAGKVCTASEHMLANVPVSIVDSAGKIVKQTKTDQFGYYRIDGLRQGNYTAKVTTTKEGEPDHVTETDFTITQDFLFEVDIIIPESREQQ</sequence>
<reference evidence="3" key="1">
    <citation type="submission" date="2017-10" db="EMBL/GenBank/DDBJ databases">
        <authorList>
            <person name="Gaisin V.A."/>
            <person name="Rysina M.S."/>
            <person name="Grouzdev D.S."/>
        </authorList>
    </citation>
    <scope>NUCLEOTIDE SEQUENCE [LARGE SCALE GENOMIC DNA]</scope>
    <source>
        <strain evidence="3">V1</strain>
    </source>
</reference>
<gene>
    <name evidence="2" type="ORF">CR164_01345</name>
</gene>
<organism evidence="2 3">
    <name type="scientific">Prosthecochloris marina</name>
    <dbReference type="NCBI Taxonomy" id="2017681"/>
    <lineage>
        <taxon>Bacteria</taxon>
        <taxon>Pseudomonadati</taxon>
        <taxon>Chlorobiota</taxon>
        <taxon>Chlorobiia</taxon>
        <taxon>Chlorobiales</taxon>
        <taxon>Chlorobiaceae</taxon>
        <taxon>Prosthecochloris</taxon>
    </lineage>
</organism>
<keyword evidence="1" id="KW-0732">Signal</keyword>
<protein>
    <recommendedName>
        <fullName evidence="4">Carboxypeptidase regulatory-like domain-containing protein</fullName>
    </recommendedName>
</protein>
<dbReference type="InterPro" id="IPR013783">
    <property type="entry name" value="Ig-like_fold"/>
</dbReference>
<evidence type="ECO:0000256" key="1">
    <source>
        <dbReference type="SAM" id="SignalP"/>
    </source>
</evidence>